<dbReference type="Pfam" id="PF01042">
    <property type="entry name" value="Ribonuc_L-PSP"/>
    <property type="match status" value="1"/>
</dbReference>
<dbReference type="EMBL" id="SJSN01000010">
    <property type="protein sequence ID" value="TCD07745.1"/>
    <property type="molecule type" value="Genomic_DNA"/>
</dbReference>
<evidence type="ECO:0000313" key="2">
    <source>
        <dbReference type="EMBL" id="TCD07745.1"/>
    </source>
</evidence>
<dbReference type="PANTHER" id="PTHR11803">
    <property type="entry name" value="2-IMINOBUTANOATE/2-IMINOPROPANOATE DEAMINASE RIDA"/>
    <property type="match status" value="1"/>
</dbReference>
<dbReference type="CDD" id="cd00448">
    <property type="entry name" value="YjgF_YER057c_UK114_family"/>
    <property type="match status" value="1"/>
</dbReference>
<evidence type="ECO:0000313" key="3">
    <source>
        <dbReference type="Proteomes" id="UP000291485"/>
    </source>
</evidence>
<dbReference type="SUPFAM" id="SSF55298">
    <property type="entry name" value="YjgF-like"/>
    <property type="match status" value="1"/>
</dbReference>
<dbReference type="PANTHER" id="PTHR11803:SF58">
    <property type="entry name" value="PROTEIN HMF1-RELATED"/>
    <property type="match status" value="1"/>
</dbReference>
<accession>A0A4R0NZW6</accession>
<proteinExistence type="inferred from homology"/>
<comment type="similarity">
    <text evidence="1">Belongs to the RutC family.</text>
</comment>
<protein>
    <submittedName>
        <fullName evidence="2">RidA family protein</fullName>
    </submittedName>
</protein>
<dbReference type="InterPro" id="IPR035959">
    <property type="entry name" value="RutC-like_sf"/>
</dbReference>
<keyword evidence="3" id="KW-1185">Reference proteome</keyword>
<dbReference type="Proteomes" id="UP000291485">
    <property type="component" value="Unassembled WGS sequence"/>
</dbReference>
<evidence type="ECO:0000256" key="1">
    <source>
        <dbReference type="ARBA" id="ARBA00010552"/>
    </source>
</evidence>
<dbReference type="InterPro" id="IPR006175">
    <property type="entry name" value="YjgF/YER057c/UK114"/>
</dbReference>
<organism evidence="2 3">
    <name type="scientific">Pedobacter frigidisoli</name>
    <dbReference type="NCBI Taxonomy" id="2530455"/>
    <lineage>
        <taxon>Bacteria</taxon>
        <taxon>Pseudomonadati</taxon>
        <taxon>Bacteroidota</taxon>
        <taxon>Sphingobacteriia</taxon>
        <taxon>Sphingobacteriales</taxon>
        <taxon>Sphingobacteriaceae</taxon>
        <taxon>Pedobacter</taxon>
    </lineage>
</organism>
<dbReference type="GO" id="GO:0019239">
    <property type="term" value="F:deaminase activity"/>
    <property type="evidence" value="ECO:0007669"/>
    <property type="project" value="TreeGrafter"/>
</dbReference>
<comment type="caution">
    <text evidence="2">The sequence shown here is derived from an EMBL/GenBank/DDBJ whole genome shotgun (WGS) entry which is preliminary data.</text>
</comment>
<sequence length="134" mass="14788">MIITPIKITPDPYEKFHLSQGYKAGHLLFISGQTAVDETGQLIGLNDFDAQAEKDFSNLKIVLEAGNSSLKNVIKVTIILTDMSNFDKIVALRKKYFLAPYPADTIMEVSSLFSPDALIEIEAIAVEDQAAQRV</sequence>
<reference evidence="2 3" key="1">
    <citation type="submission" date="2019-02" db="EMBL/GenBank/DDBJ databases">
        <title>Pedobacter sp. RP-3-11 sp. nov., isolated from Arctic soil.</title>
        <authorList>
            <person name="Dahal R.H."/>
        </authorList>
    </citation>
    <scope>NUCLEOTIDE SEQUENCE [LARGE SCALE GENOMIC DNA]</scope>
    <source>
        <strain evidence="2 3">RP-3-11</strain>
    </source>
</reference>
<dbReference type="OrthoDB" id="9803101at2"/>
<name>A0A4R0NZW6_9SPHI</name>
<dbReference type="AlphaFoldDB" id="A0A4R0NZW6"/>
<gene>
    <name evidence="2" type="ORF">EZ449_14035</name>
</gene>
<dbReference type="GO" id="GO:0005829">
    <property type="term" value="C:cytosol"/>
    <property type="evidence" value="ECO:0007669"/>
    <property type="project" value="TreeGrafter"/>
</dbReference>
<dbReference type="Gene3D" id="3.30.1330.40">
    <property type="entry name" value="RutC-like"/>
    <property type="match status" value="1"/>
</dbReference>